<dbReference type="InterPro" id="IPR001789">
    <property type="entry name" value="Sig_transdc_resp-reg_receiver"/>
</dbReference>
<dbReference type="Gene3D" id="3.40.50.2300">
    <property type="match status" value="1"/>
</dbReference>
<dbReference type="PANTHER" id="PTHR37299:SF1">
    <property type="entry name" value="STAGE 0 SPORULATION PROTEIN A HOMOLOG"/>
    <property type="match status" value="1"/>
</dbReference>
<dbReference type="SMART" id="SM00448">
    <property type="entry name" value="REC"/>
    <property type="match status" value="1"/>
</dbReference>
<dbReference type="Proteomes" id="UP000239872">
    <property type="component" value="Unassembled WGS sequence"/>
</dbReference>
<dbReference type="PROSITE" id="PS50110">
    <property type="entry name" value="RESPONSE_REGULATORY"/>
    <property type="match status" value="1"/>
</dbReference>
<keyword evidence="5" id="KW-1185">Reference proteome</keyword>
<dbReference type="PROSITE" id="PS50930">
    <property type="entry name" value="HTH_LYTTR"/>
    <property type="match status" value="1"/>
</dbReference>
<feature type="domain" description="Response regulatory" evidence="2">
    <location>
        <begin position="3"/>
        <end position="116"/>
    </location>
</feature>
<keyword evidence="4" id="KW-0238">DNA-binding</keyword>
<feature type="domain" description="HTH LytTR-type" evidence="3">
    <location>
        <begin position="144"/>
        <end position="246"/>
    </location>
</feature>
<proteinExistence type="predicted"/>
<feature type="modified residue" description="4-aspartylphosphate" evidence="1">
    <location>
        <position position="55"/>
    </location>
</feature>
<dbReference type="PANTHER" id="PTHR37299">
    <property type="entry name" value="TRANSCRIPTIONAL REGULATOR-RELATED"/>
    <property type="match status" value="1"/>
</dbReference>
<reference evidence="4 5" key="1">
    <citation type="submission" date="2018-01" db="EMBL/GenBank/DDBJ databases">
        <title>A novel member of the phylum Bacteroidetes isolated from glacier ice.</title>
        <authorList>
            <person name="Liu Q."/>
            <person name="Xin Y.-H."/>
        </authorList>
    </citation>
    <scope>NUCLEOTIDE SEQUENCE [LARGE SCALE GENOMIC DNA]</scope>
    <source>
        <strain evidence="4 5">RB1R16</strain>
    </source>
</reference>
<evidence type="ECO:0000259" key="2">
    <source>
        <dbReference type="PROSITE" id="PS50110"/>
    </source>
</evidence>
<dbReference type="InterPro" id="IPR011006">
    <property type="entry name" value="CheY-like_superfamily"/>
</dbReference>
<dbReference type="Pfam" id="PF04397">
    <property type="entry name" value="LytTR"/>
    <property type="match status" value="1"/>
</dbReference>
<dbReference type="GO" id="GO:0003677">
    <property type="term" value="F:DNA binding"/>
    <property type="evidence" value="ECO:0007669"/>
    <property type="project" value="UniProtKB-KW"/>
</dbReference>
<evidence type="ECO:0000256" key="1">
    <source>
        <dbReference type="PROSITE-ProRule" id="PRU00169"/>
    </source>
</evidence>
<name>A0A2S7SWQ9_9BACT</name>
<dbReference type="SUPFAM" id="SSF52172">
    <property type="entry name" value="CheY-like"/>
    <property type="match status" value="1"/>
</dbReference>
<protein>
    <submittedName>
        <fullName evidence="4">DNA-binding response regulator</fullName>
    </submittedName>
</protein>
<evidence type="ECO:0000313" key="4">
    <source>
        <dbReference type="EMBL" id="PQJ11047.1"/>
    </source>
</evidence>
<evidence type="ECO:0000259" key="3">
    <source>
        <dbReference type="PROSITE" id="PS50930"/>
    </source>
</evidence>
<accession>A0A2S7SWQ9</accession>
<dbReference type="InterPro" id="IPR007492">
    <property type="entry name" value="LytTR_DNA-bd_dom"/>
</dbReference>
<dbReference type="SMART" id="SM00850">
    <property type="entry name" value="LytTR"/>
    <property type="match status" value="1"/>
</dbReference>
<dbReference type="GO" id="GO:0000156">
    <property type="term" value="F:phosphorelay response regulator activity"/>
    <property type="evidence" value="ECO:0007669"/>
    <property type="project" value="InterPro"/>
</dbReference>
<dbReference type="Gene3D" id="2.40.50.1020">
    <property type="entry name" value="LytTr DNA-binding domain"/>
    <property type="match status" value="1"/>
</dbReference>
<dbReference type="Pfam" id="PF00072">
    <property type="entry name" value="Response_reg"/>
    <property type="match status" value="1"/>
</dbReference>
<dbReference type="InterPro" id="IPR046947">
    <property type="entry name" value="LytR-like"/>
</dbReference>
<organism evidence="4 5">
    <name type="scientific">Flavipsychrobacter stenotrophus</name>
    <dbReference type="NCBI Taxonomy" id="2077091"/>
    <lineage>
        <taxon>Bacteria</taxon>
        <taxon>Pseudomonadati</taxon>
        <taxon>Bacteroidota</taxon>
        <taxon>Chitinophagia</taxon>
        <taxon>Chitinophagales</taxon>
        <taxon>Chitinophagaceae</taxon>
        <taxon>Flavipsychrobacter</taxon>
    </lineage>
</organism>
<dbReference type="AlphaFoldDB" id="A0A2S7SWQ9"/>
<dbReference type="EMBL" id="PPSL01000003">
    <property type="protein sequence ID" value="PQJ11047.1"/>
    <property type="molecule type" value="Genomic_DNA"/>
</dbReference>
<evidence type="ECO:0000313" key="5">
    <source>
        <dbReference type="Proteomes" id="UP000239872"/>
    </source>
</evidence>
<dbReference type="RefSeq" id="WP_105039775.1">
    <property type="nucleotide sequence ID" value="NZ_PPSL01000003.1"/>
</dbReference>
<gene>
    <name evidence="4" type="ORF">CJD36_013845</name>
</gene>
<comment type="caution">
    <text evidence="4">The sequence shown here is derived from an EMBL/GenBank/DDBJ whole genome shotgun (WGS) entry which is preliminary data.</text>
</comment>
<sequence length="246" mass="28174">MIQALIVEDEQYSRDILEGLLSKYSPQVEILDYACDANEAVEKIEALNPELVFMDIELPYGNAFDILARLKDISFHIVFTTAYDEYILKALKAGATDYLLKPLDHAELTETIARVEKKIGEKKKYANIEQLLAAFSKQFNTNTLALPTMDGYNFIKFEDIIRVEADGNYCKIFCLNKQSYTVTRQIHEIEEKLPAVAFSRIHNSHIVNVGFVREYIKGRGGYVIMSDGSQVDVSNRRKDQFLERLL</sequence>
<keyword evidence="1" id="KW-0597">Phosphoprotein</keyword>
<dbReference type="OrthoDB" id="1646880at2"/>